<feature type="compositionally biased region" description="Basic and acidic residues" evidence="1">
    <location>
        <begin position="150"/>
        <end position="179"/>
    </location>
</feature>
<feature type="compositionally biased region" description="Polar residues" evidence="1">
    <location>
        <begin position="180"/>
        <end position="194"/>
    </location>
</feature>
<feature type="compositionally biased region" description="Polar residues" evidence="1">
    <location>
        <begin position="34"/>
        <end position="44"/>
    </location>
</feature>
<evidence type="ECO:0000256" key="1">
    <source>
        <dbReference type="SAM" id="MobiDB-lite"/>
    </source>
</evidence>
<organism evidence="2 3">
    <name type="scientific">Batillaria attramentaria</name>
    <dbReference type="NCBI Taxonomy" id="370345"/>
    <lineage>
        <taxon>Eukaryota</taxon>
        <taxon>Metazoa</taxon>
        <taxon>Spiralia</taxon>
        <taxon>Lophotrochozoa</taxon>
        <taxon>Mollusca</taxon>
        <taxon>Gastropoda</taxon>
        <taxon>Caenogastropoda</taxon>
        <taxon>Sorbeoconcha</taxon>
        <taxon>Cerithioidea</taxon>
        <taxon>Batillariidae</taxon>
        <taxon>Batillaria</taxon>
    </lineage>
</organism>
<feature type="non-terminal residue" evidence="2">
    <location>
        <position position="494"/>
    </location>
</feature>
<gene>
    <name evidence="2" type="ORF">BaRGS_00035043</name>
</gene>
<feature type="compositionally biased region" description="Basic and acidic residues" evidence="1">
    <location>
        <begin position="45"/>
        <end position="54"/>
    </location>
</feature>
<reference evidence="2 3" key="1">
    <citation type="journal article" date="2023" name="Sci. Data">
        <title>Genome assembly of the Korean intertidal mud-creeper Batillaria attramentaria.</title>
        <authorList>
            <person name="Patra A.K."/>
            <person name="Ho P.T."/>
            <person name="Jun S."/>
            <person name="Lee S.J."/>
            <person name="Kim Y."/>
            <person name="Won Y.J."/>
        </authorList>
    </citation>
    <scope>NUCLEOTIDE SEQUENCE [LARGE SCALE GENOMIC DNA]</scope>
    <source>
        <strain evidence="2">Wonlab-2016</strain>
    </source>
</reference>
<sequence length="494" mass="57896">MSENHQRARTSRLGTSSASSVRSSLTSRNGHKSAPSTNTDNTSLRQDREDERRRSTGSSGKTKQAQEPRSHTRQNERRREKEGNFVVSKDQQEKRNMYGVLDKRGKEPDKDENVHGNMRKTTRDKDSRVSRGGSNDGQEQKRNARTQNRSSKDTDGDLEKTTREKECQVLRSENTRGQEQRGSARTHSRGSSNHESAHRKNPGEDGREQAYKGSDDAVNCKEDEDKNRNDACKETPSDQDDTQTNRRNTEQDEFLEMFLSTEDMDSEEEYPEGRGRGSRGGRRLAWQCTEEARKKHEELLRKILEEFDLERTKEKYRNAYVIERQRNGKSVADYQFRAELERMMGSEVIRINDKTWSKRFTEKLLEDYYEQQPYERRLTITRMQEKWKRMSCKPPHELDEAVRRKLRRDDELNHRRMTLNTRRQTNIYTGPSLTIEENVGKLNLKDSDVDGVAESKPRVGLTAEDRRQRAAELMRQKRFSKVLPDDVQKIYYEE</sequence>
<feature type="compositionally biased region" description="Basic and acidic residues" evidence="1">
    <location>
        <begin position="90"/>
        <end position="114"/>
    </location>
</feature>
<proteinExistence type="predicted"/>
<feature type="compositionally biased region" description="Basic and acidic residues" evidence="1">
    <location>
        <begin position="195"/>
        <end position="236"/>
    </location>
</feature>
<accession>A0ABD0JGH2</accession>
<name>A0ABD0JGH2_9CAEN</name>
<evidence type="ECO:0000313" key="3">
    <source>
        <dbReference type="Proteomes" id="UP001519460"/>
    </source>
</evidence>
<keyword evidence="3" id="KW-1185">Reference proteome</keyword>
<comment type="caution">
    <text evidence="2">The sequence shown here is derived from an EMBL/GenBank/DDBJ whole genome shotgun (WGS) entry which is preliminary data.</text>
</comment>
<feature type="compositionally biased region" description="Basic and acidic residues" evidence="1">
    <location>
        <begin position="64"/>
        <end position="83"/>
    </location>
</feature>
<dbReference type="AlphaFoldDB" id="A0ABD0JGH2"/>
<dbReference type="Proteomes" id="UP001519460">
    <property type="component" value="Unassembled WGS sequence"/>
</dbReference>
<evidence type="ECO:0000313" key="2">
    <source>
        <dbReference type="EMBL" id="KAK7473716.1"/>
    </source>
</evidence>
<protein>
    <submittedName>
        <fullName evidence="2">Uncharacterized protein</fullName>
    </submittedName>
</protein>
<dbReference type="EMBL" id="JACVVK020000460">
    <property type="protein sequence ID" value="KAK7473716.1"/>
    <property type="molecule type" value="Genomic_DNA"/>
</dbReference>
<feature type="compositionally biased region" description="Low complexity" evidence="1">
    <location>
        <begin position="11"/>
        <end position="28"/>
    </location>
</feature>
<feature type="region of interest" description="Disordered" evidence="1">
    <location>
        <begin position="1"/>
        <end position="281"/>
    </location>
</feature>